<organism evidence="2 3">
    <name type="scientific">Tothia fuscella</name>
    <dbReference type="NCBI Taxonomy" id="1048955"/>
    <lineage>
        <taxon>Eukaryota</taxon>
        <taxon>Fungi</taxon>
        <taxon>Dikarya</taxon>
        <taxon>Ascomycota</taxon>
        <taxon>Pezizomycotina</taxon>
        <taxon>Dothideomycetes</taxon>
        <taxon>Pleosporomycetidae</taxon>
        <taxon>Venturiales</taxon>
        <taxon>Cylindrosympodiaceae</taxon>
        <taxon>Tothia</taxon>
    </lineage>
</organism>
<feature type="compositionally biased region" description="Acidic residues" evidence="1">
    <location>
        <begin position="287"/>
        <end position="297"/>
    </location>
</feature>
<feature type="region of interest" description="Disordered" evidence="1">
    <location>
        <begin position="262"/>
        <end position="297"/>
    </location>
</feature>
<dbReference type="AlphaFoldDB" id="A0A9P4U4L2"/>
<feature type="region of interest" description="Disordered" evidence="1">
    <location>
        <begin position="1"/>
        <end position="104"/>
    </location>
</feature>
<dbReference type="OrthoDB" id="5366332at2759"/>
<evidence type="ECO:0000256" key="1">
    <source>
        <dbReference type="SAM" id="MobiDB-lite"/>
    </source>
</evidence>
<reference evidence="2" key="1">
    <citation type="journal article" date="2020" name="Stud. Mycol.">
        <title>101 Dothideomycetes genomes: a test case for predicting lifestyles and emergence of pathogens.</title>
        <authorList>
            <person name="Haridas S."/>
            <person name="Albert R."/>
            <person name="Binder M."/>
            <person name="Bloem J."/>
            <person name="Labutti K."/>
            <person name="Salamov A."/>
            <person name="Andreopoulos B."/>
            <person name="Baker S."/>
            <person name="Barry K."/>
            <person name="Bills G."/>
            <person name="Bluhm B."/>
            <person name="Cannon C."/>
            <person name="Castanera R."/>
            <person name="Culley D."/>
            <person name="Daum C."/>
            <person name="Ezra D."/>
            <person name="Gonzalez J."/>
            <person name="Henrissat B."/>
            <person name="Kuo A."/>
            <person name="Liang C."/>
            <person name="Lipzen A."/>
            <person name="Lutzoni F."/>
            <person name="Magnuson J."/>
            <person name="Mondo S."/>
            <person name="Nolan M."/>
            <person name="Ohm R."/>
            <person name="Pangilinan J."/>
            <person name="Park H.-J."/>
            <person name="Ramirez L."/>
            <person name="Alfaro M."/>
            <person name="Sun H."/>
            <person name="Tritt A."/>
            <person name="Yoshinaga Y."/>
            <person name="Zwiers L.-H."/>
            <person name="Turgeon B."/>
            <person name="Goodwin S."/>
            <person name="Spatafora J."/>
            <person name="Crous P."/>
            <person name="Grigoriev I."/>
        </authorList>
    </citation>
    <scope>NUCLEOTIDE SEQUENCE</scope>
    <source>
        <strain evidence="2">CBS 130266</strain>
    </source>
</reference>
<dbReference type="EMBL" id="MU007011">
    <property type="protein sequence ID" value="KAF2436072.1"/>
    <property type="molecule type" value="Genomic_DNA"/>
</dbReference>
<sequence length="297" mass="33442">MAKEGTDSGYGDSLVDKSEQVFGQELQTLDSDITEEFSDAHQSLPQSQRNEDQQRRSHYAAASVKSVSSAPSSKSSRRDSAISASSKSRRRVTTVRSASQQTTTQLTNWTSAVDATSARPYLRRIISSPQVQTKKPNIEEALALHERSIRIFGASSRPTTSSGVPMISSKRPSIYRSVTTSEGPMRSAFAIPKGRMRSLTSPAEVPRNHPVEQEPQYNNFVPATIMHWTSHETRRRQYDHIDKSNKGLRGFFKRLFPKFSKSSESRFYDERDGSDAGSVRRFRLDFPDEAQTEQEKK</sequence>
<keyword evidence="3" id="KW-1185">Reference proteome</keyword>
<proteinExistence type="predicted"/>
<gene>
    <name evidence="2" type="ORF">EJ08DRAFT_691958</name>
</gene>
<accession>A0A9P4U4L2</accession>
<name>A0A9P4U4L2_9PEZI</name>
<feature type="compositionally biased region" description="Basic and acidic residues" evidence="1">
    <location>
        <begin position="262"/>
        <end position="274"/>
    </location>
</feature>
<dbReference type="Proteomes" id="UP000800235">
    <property type="component" value="Unassembled WGS sequence"/>
</dbReference>
<evidence type="ECO:0000313" key="3">
    <source>
        <dbReference type="Proteomes" id="UP000800235"/>
    </source>
</evidence>
<evidence type="ECO:0000313" key="2">
    <source>
        <dbReference type="EMBL" id="KAF2436072.1"/>
    </source>
</evidence>
<comment type="caution">
    <text evidence="2">The sequence shown here is derived from an EMBL/GenBank/DDBJ whole genome shotgun (WGS) entry which is preliminary data.</text>
</comment>
<feature type="compositionally biased region" description="Low complexity" evidence="1">
    <location>
        <begin position="60"/>
        <end position="74"/>
    </location>
</feature>
<protein>
    <submittedName>
        <fullName evidence="2">Uncharacterized protein</fullName>
    </submittedName>
</protein>